<keyword evidence="3 6" id="KW-0560">Oxidoreductase</keyword>
<evidence type="ECO:0000256" key="2">
    <source>
        <dbReference type="ARBA" id="ARBA00022643"/>
    </source>
</evidence>
<comment type="caution">
    <text evidence="6">Lacks conserved residue(s) required for the propagation of feature annotation.</text>
</comment>
<proteinExistence type="inferred from homology"/>
<evidence type="ECO:0000256" key="1">
    <source>
        <dbReference type="ARBA" id="ARBA00022630"/>
    </source>
</evidence>
<comment type="catalytic activity">
    <reaction evidence="6">
        <text>2 a quinone + NADH + H(+) = 2 a 1,4-benzosemiquinone + NAD(+)</text>
        <dbReference type="Rhea" id="RHEA:65952"/>
        <dbReference type="ChEBI" id="CHEBI:15378"/>
        <dbReference type="ChEBI" id="CHEBI:57540"/>
        <dbReference type="ChEBI" id="CHEBI:57945"/>
        <dbReference type="ChEBI" id="CHEBI:132124"/>
        <dbReference type="ChEBI" id="CHEBI:134225"/>
    </reaction>
</comment>
<dbReference type="AlphaFoldDB" id="A0A239DGW2"/>
<evidence type="ECO:0000256" key="3">
    <source>
        <dbReference type="ARBA" id="ARBA00023002"/>
    </source>
</evidence>
<reference evidence="8 9" key="1">
    <citation type="submission" date="2017-06" db="EMBL/GenBank/DDBJ databases">
        <authorList>
            <person name="Kim H.J."/>
            <person name="Triplett B.A."/>
        </authorList>
    </citation>
    <scope>NUCLEOTIDE SEQUENCE [LARGE SCALE GENOMIC DNA]</scope>
    <source>
        <strain evidence="8 9">DSM 18704</strain>
    </source>
</reference>
<gene>
    <name evidence="6" type="primary">azoR</name>
    <name evidence="8" type="ORF">SAMN05421770_101466</name>
</gene>
<feature type="binding site" evidence="6">
    <location>
        <begin position="15"/>
        <end position="17"/>
    </location>
    <ligand>
        <name>FMN</name>
        <dbReference type="ChEBI" id="CHEBI:58210"/>
    </ligand>
</feature>
<dbReference type="InterPro" id="IPR023048">
    <property type="entry name" value="NADH:quinone_OxRdtase_FMN_depd"/>
</dbReference>
<dbReference type="InterPro" id="IPR050104">
    <property type="entry name" value="FMN-dep_NADH:Q_OxRdtase_AzoR1"/>
</dbReference>
<dbReference type="Proteomes" id="UP000198356">
    <property type="component" value="Unassembled WGS sequence"/>
</dbReference>
<dbReference type="GO" id="GO:0010181">
    <property type="term" value="F:FMN binding"/>
    <property type="evidence" value="ECO:0007669"/>
    <property type="project" value="UniProtKB-UniRule"/>
</dbReference>
<dbReference type="Gene3D" id="3.40.50.360">
    <property type="match status" value="1"/>
</dbReference>
<dbReference type="EC" id="1.6.5.-" evidence="6"/>
<dbReference type="OrthoDB" id="9805013at2"/>
<evidence type="ECO:0000256" key="6">
    <source>
        <dbReference type="HAMAP-Rule" id="MF_01216"/>
    </source>
</evidence>
<comment type="function">
    <text evidence="6">Quinone reductase that provides resistance to thiol-specific stress caused by electrophilic quinones.</text>
</comment>
<dbReference type="Pfam" id="PF02525">
    <property type="entry name" value="Flavodoxin_2"/>
    <property type="match status" value="1"/>
</dbReference>
<organism evidence="8 9">
    <name type="scientific">Granulicella rosea</name>
    <dbReference type="NCBI Taxonomy" id="474952"/>
    <lineage>
        <taxon>Bacteria</taxon>
        <taxon>Pseudomonadati</taxon>
        <taxon>Acidobacteriota</taxon>
        <taxon>Terriglobia</taxon>
        <taxon>Terriglobales</taxon>
        <taxon>Acidobacteriaceae</taxon>
        <taxon>Granulicella</taxon>
    </lineage>
</organism>
<evidence type="ECO:0000256" key="4">
    <source>
        <dbReference type="ARBA" id="ARBA00023027"/>
    </source>
</evidence>
<dbReference type="PANTHER" id="PTHR43741:SF4">
    <property type="entry name" value="FMN-DEPENDENT NADH:QUINONE OXIDOREDUCTASE"/>
    <property type="match status" value="1"/>
</dbReference>
<feature type="domain" description="Flavodoxin-like fold" evidence="7">
    <location>
        <begin position="1"/>
        <end position="199"/>
    </location>
</feature>
<dbReference type="GO" id="GO:0016655">
    <property type="term" value="F:oxidoreductase activity, acting on NAD(P)H, quinone or similar compound as acceptor"/>
    <property type="evidence" value="ECO:0007669"/>
    <property type="project" value="InterPro"/>
</dbReference>
<dbReference type="RefSeq" id="WP_089407485.1">
    <property type="nucleotide sequence ID" value="NZ_FZOU01000001.1"/>
</dbReference>
<keyword evidence="4 6" id="KW-0520">NAD</keyword>
<evidence type="ECO:0000313" key="9">
    <source>
        <dbReference type="Proteomes" id="UP000198356"/>
    </source>
</evidence>
<dbReference type="SUPFAM" id="SSF52218">
    <property type="entry name" value="Flavoproteins"/>
    <property type="match status" value="1"/>
</dbReference>
<comment type="cofactor">
    <cofactor evidence="6">
        <name>FMN</name>
        <dbReference type="ChEBI" id="CHEBI:58210"/>
    </cofactor>
    <text evidence="6">Binds 1 FMN per subunit.</text>
</comment>
<keyword evidence="2 6" id="KW-0288">FMN</keyword>
<feature type="binding site" evidence="6">
    <location>
        <position position="9"/>
    </location>
    <ligand>
        <name>FMN</name>
        <dbReference type="ChEBI" id="CHEBI:58210"/>
    </ligand>
</feature>
<name>A0A239DGW2_9BACT</name>
<keyword evidence="9" id="KW-1185">Reference proteome</keyword>
<evidence type="ECO:0000313" key="8">
    <source>
        <dbReference type="EMBL" id="SNS31650.1"/>
    </source>
</evidence>
<evidence type="ECO:0000259" key="7">
    <source>
        <dbReference type="Pfam" id="PF02525"/>
    </source>
</evidence>
<dbReference type="GO" id="GO:0016652">
    <property type="term" value="F:oxidoreductase activity, acting on NAD(P)H as acceptor"/>
    <property type="evidence" value="ECO:0007669"/>
    <property type="project" value="UniProtKB-UniRule"/>
</dbReference>
<evidence type="ECO:0000256" key="5">
    <source>
        <dbReference type="ARBA" id="ARBA00048542"/>
    </source>
</evidence>
<dbReference type="PANTHER" id="PTHR43741">
    <property type="entry name" value="FMN-DEPENDENT NADH-AZOREDUCTASE 1"/>
    <property type="match status" value="1"/>
</dbReference>
<comment type="function">
    <text evidence="6">Also exhibits azoreductase activity. Catalyzes the reductive cleavage of the azo bond in aromatic azo compounds to the corresponding amines.</text>
</comment>
<comment type="similarity">
    <text evidence="6">Belongs to the azoreductase type 1 family.</text>
</comment>
<dbReference type="HAMAP" id="MF_01216">
    <property type="entry name" value="Azoreductase_type1"/>
    <property type="match status" value="1"/>
</dbReference>
<accession>A0A239DGW2</accession>
<dbReference type="GO" id="GO:0009055">
    <property type="term" value="F:electron transfer activity"/>
    <property type="evidence" value="ECO:0007669"/>
    <property type="project" value="UniProtKB-UniRule"/>
</dbReference>
<dbReference type="InterPro" id="IPR003680">
    <property type="entry name" value="Flavodoxin_fold"/>
</dbReference>
<dbReference type="EMBL" id="FZOU01000001">
    <property type="protein sequence ID" value="SNS31650.1"/>
    <property type="molecule type" value="Genomic_DNA"/>
</dbReference>
<dbReference type="EC" id="1.7.1.17" evidence="6"/>
<protein>
    <recommendedName>
        <fullName evidence="6">FMN dependent NADH:quinone oxidoreductase</fullName>
        <ecNumber evidence="6">1.6.5.-</ecNumber>
    </recommendedName>
    <alternativeName>
        <fullName evidence="6">Azo-dye reductase</fullName>
    </alternativeName>
    <alternativeName>
        <fullName evidence="6">FMN-dependent NADH-azo compound oxidoreductase</fullName>
    </alternativeName>
    <alternativeName>
        <fullName evidence="6">FMN-dependent NADH-azoreductase</fullName>
        <ecNumber evidence="6">1.7.1.17</ecNumber>
    </alternativeName>
</protein>
<sequence length="200" mass="21264">MKILQLDSSVTGANSVSRPLTKAVAEKLLAKHPGAELAYRDLVDEPLSHYTAVLRVHGADLETKTPAQLQELKLGEEILAEFLATDIIVIGAPLYNFSIPSQLKAWIDLICVAGKTFSYSPAGAKGLCGGKQVVIVSTRGAMYGPGSPYEAFDFQEKYLKTVLGFLGITDIQVVRAEGIAYGPEAKEKALASAAAEIAAL</sequence>
<comment type="subunit">
    <text evidence="6">Homodimer.</text>
</comment>
<keyword evidence="1 6" id="KW-0285">Flavoprotein</keyword>
<comment type="catalytic activity">
    <reaction evidence="5">
        <text>N,N-dimethyl-1,4-phenylenediamine + anthranilate + 2 NAD(+) = 2-(4-dimethylaminophenyl)diazenylbenzoate + 2 NADH + 2 H(+)</text>
        <dbReference type="Rhea" id="RHEA:55872"/>
        <dbReference type="ChEBI" id="CHEBI:15378"/>
        <dbReference type="ChEBI" id="CHEBI:15783"/>
        <dbReference type="ChEBI" id="CHEBI:16567"/>
        <dbReference type="ChEBI" id="CHEBI:57540"/>
        <dbReference type="ChEBI" id="CHEBI:57945"/>
        <dbReference type="ChEBI" id="CHEBI:71579"/>
        <dbReference type="EC" id="1.7.1.17"/>
    </reaction>
    <physiologicalReaction direction="right-to-left" evidence="5">
        <dbReference type="Rhea" id="RHEA:55874"/>
    </physiologicalReaction>
</comment>
<dbReference type="InterPro" id="IPR029039">
    <property type="entry name" value="Flavoprotein-like_sf"/>
</dbReference>